<evidence type="ECO:0000313" key="7">
    <source>
        <dbReference type="EMBL" id="UYW01199.1"/>
    </source>
</evidence>
<dbReference type="Proteomes" id="UP001163328">
    <property type="component" value="Chromosome"/>
</dbReference>
<keyword evidence="8" id="KW-1185">Reference proteome</keyword>
<dbReference type="InterPro" id="IPR050553">
    <property type="entry name" value="Thioredoxin_ResA/DsbE_sf"/>
</dbReference>
<name>A0ABY6LY83_9FLAO</name>
<feature type="chain" id="PRO_5045583322" evidence="5">
    <location>
        <begin position="22"/>
        <end position="331"/>
    </location>
</feature>
<evidence type="ECO:0000256" key="2">
    <source>
        <dbReference type="ARBA" id="ARBA00022748"/>
    </source>
</evidence>
<protein>
    <submittedName>
        <fullName evidence="7">AhpC/TSA family protein</fullName>
    </submittedName>
</protein>
<evidence type="ECO:0000259" key="6">
    <source>
        <dbReference type="PROSITE" id="PS51352"/>
    </source>
</evidence>
<dbReference type="InterPro" id="IPR036249">
    <property type="entry name" value="Thioredoxin-like_sf"/>
</dbReference>
<dbReference type="EMBL" id="CP081495">
    <property type="protein sequence ID" value="UYW01199.1"/>
    <property type="molecule type" value="Genomic_DNA"/>
</dbReference>
<sequence length="331" mass="38353">MKNIFLSVFILFMLFSCSKSSNTFKIEGVLKNVADDNIIYAVVDEVIVDSSIISNGKFSISGETVMPQNVWLILNDYDDYASIWVDNKSTTYFEAEPGNFRYANIKGSQIQSEYEILLEHLRKPYEDWDQISSLFNETLSEEELNEYKKMEAENDEQVYKACLSFITKYPDSFISSHIINGYSTTWGIKKTTSAFNLLTKYNRNSHNGKKVAKFLELNQSFNLGDKYVDFEMNNINNQKIKLSDVHKKITLLEFWASNCEPCRIENPNLVEVYKKFQKKGFNILGVSLDKNVTNWKKQLTKMGYYGSKYAILMPAMMPSLYMALLEFLQTF</sequence>
<dbReference type="PANTHER" id="PTHR42852:SF6">
    <property type="entry name" value="THIOL:DISULFIDE INTERCHANGE PROTEIN DSBE"/>
    <property type="match status" value="1"/>
</dbReference>
<evidence type="ECO:0000256" key="5">
    <source>
        <dbReference type="SAM" id="SignalP"/>
    </source>
</evidence>
<evidence type="ECO:0000256" key="4">
    <source>
        <dbReference type="ARBA" id="ARBA00023284"/>
    </source>
</evidence>
<feature type="signal peptide" evidence="5">
    <location>
        <begin position="1"/>
        <end position="21"/>
    </location>
</feature>
<comment type="subcellular location">
    <subcellularLocation>
        <location evidence="1">Cell envelope</location>
    </subcellularLocation>
</comment>
<dbReference type="InterPro" id="IPR013766">
    <property type="entry name" value="Thioredoxin_domain"/>
</dbReference>
<dbReference type="CDD" id="cd02966">
    <property type="entry name" value="TlpA_like_family"/>
    <property type="match status" value="1"/>
</dbReference>
<organism evidence="7 8">
    <name type="scientific">Flavobacterium agricola</name>
    <dbReference type="NCBI Taxonomy" id="2870839"/>
    <lineage>
        <taxon>Bacteria</taxon>
        <taxon>Pseudomonadati</taxon>
        <taxon>Bacteroidota</taxon>
        <taxon>Flavobacteriia</taxon>
        <taxon>Flavobacteriales</taxon>
        <taxon>Flavobacteriaceae</taxon>
        <taxon>Flavobacterium</taxon>
    </lineage>
</organism>
<dbReference type="PROSITE" id="PS51257">
    <property type="entry name" value="PROKAR_LIPOPROTEIN"/>
    <property type="match status" value="1"/>
</dbReference>
<accession>A0ABY6LY83</accession>
<keyword evidence="5" id="KW-0732">Signal</keyword>
<proteinExistence type="predicted"/>
<keyword evidence="3" id="KW-1015">Disulfide bond</keyword>
<dbReference type="InterPro" id="IPR025380">
    <property type="entry name" value="DUF4369"/>
</dbReference>
<dbReference type="InterPro" id="IPR017937">
    <property type="entry name" value="Thioredoxin_CS"/>
</dbReference>
<dbReference type="PROSITE" id="PS00194">
    <property type="entry name" value="THIOREDOXIN_1"/>
    <property type="match status" value="1"/>
</dbReference>
<dbReference type="Pfam" id="PF14289">
    <property type="entry name" value="DUF4369"/>
    <property type="match status" value="1"/>
</dbReference>
<dbReference type="RefSeq" id="WP_264433623.1">
    <property type="nucleotide sequence ID" value="NZ_CP081495.1"/>
</dbReference>
<feature type="domain" description="Thioredoxin" evidence="6">
    <location>
        <begin position="221"/>
        <end position="331"/>
    </location>
</feature>
<gene>
    <name evidence="7" type="ORF">K5I29_12200</name>
</gene>
<keyword evidence="2" id="KW-0201">Cytochrome c-type biogenesis</keyword>
<dbReference type="Gene3D" id="3.40.30.10">
    <property type="entry name" value="Glutaredoxin"/>
    <property type="match status" value="1"/>
</dbReference>
<dbReference type="InterPro" id="IPR000866">
    <property type="entry name" value="AhpC/TSA"/>
</dbReference>
<dbReference type="PROSITE" id="PS51352">
    <property type="entry name" value="THIOREDOXIN_2"/>
    <property type="match status" value="1"/>
</dbReference>
<reference evidence="7" key="1">
    <citation type="submission" date="2021-08" db="EMBL/GenBank/DDBJ databases">
        <title>Flavobacterium sp. strain CC-SYL302.</title>
        <authorList>
            <person name="Lin S.-Y."/>
            <person name="Lee T.-H."/>
            <person name="Young C.-C."/>
        </authorList>
    </citation>
    <scope>NUCLEOTIDE SEQUENCE</scope>
    <source>
        <strain evidence="7">CC-SYL302</strain>
    </source>
</reference>
<dbReference type="PANTHER" id="PTHR42852">
    <property type="entry name" value="THIOL:DISULFIDE INTERCHANGE PROTEIN DSBE"/>
    <property type="match status" value="1"/>
</dbReference>
<evidence type="ECO:0000313" key="8">
    <source>
        <dbReference type="Proteomes" id="UP001163328"/>
    </source>
</evidence>
<dbReference type="SUPFAM" id="SSF52833">
    <property type="entry name" value="Thioredoxin-like"/>
    <property type="match status" value="1"/>
</dbReference>
<evidence type="ECO:0000256" key="3">
    <source>
        <dbReference type="ARBA" id="ARBA00023157"/>
    </source>
</evidence>
<evidence type="ECO:0000256" key="1">
    <source>
        <dbReference type="ARBA" id="ARBA00004196"/>
    </source>
</evidence>
<dbReference type="Pfam" id="PF00578">
    <property type="entry name" value="AhpC-TSA"/>
    <property type="match status" value="1"/>
</dbReference>
<keyword evidence="4" id="KW-0676">Redox-active center</keyword>